<evidence type="ECO:0000256" key="5">
    <source>
        <dbReference type="SAM" id="MobiDB-lite"/>
    </source>
</evidence>
<name>A0A1E5V283_9POAL</name>
<protein>
    <recommendedName>
        <fullName evidence="4">Hexosyltransferase</fullName>
        <ecNumber evidence="4">2.4.1.-</ecNumber>
    </recommendedName>
</protein>
<keyword evidence="4" id="KW-0961">Cell wall biogenesis/degradation</keyword>
<feature type="region of interest" description="Disordered" evidence="5">
    <location>
        <begin position="81"/>
        <end position="112"/>
    </location>
</feature>
<dbReference type="OrthoDB" id="411524at2759"/>
<proteinExistence type="inferred from homology"/>
<comment type="caution">
    <text evidence="6">The sequence shown here is derived from an EMBL/GenBank/DDBJ whole genome shotgun (WGS) entry which is preliminary data.</text>
</comment>
<sequence>MKGSGPAAATAAPPGKRRWRCVAAAGAAVALAFFSVVVPLAVLLGLHARFPSSPYLTPPKTLPFFLKSLAVPLASQIRASRPENGRPQVNDTVKEFVPPSPKERTNTNTGKSGMVISNISIHPAPPIQQATVLENASLPNLRMEIRFSYDNIYQQLSMCHLNITDVDLKDIFEQGLPGDENGKSCQLELGSYCRWSVEHKEVMKDSTVKRLKDQLFVARAYYPSIVKLDGMEKLSGAMKQNIQEHGHILSEAISDADLPELHGVNMAKMDQTIAAAKSCAVECTNVEKKLAQLLDMTEDEALFHAKQSAYLYRLGVHALPKSLHCLSMRLTVDYFNASADMEHSDAEKFENPAFQHYVIFSTNLLASSMTINSSVINSEESANMVFHLMTDAQNFYAFKNWFIRNSYKGATIRVLNFEDFQLKNLGNGKVEQLSPSEEFRITSNSNALALNTLMRTEYISMFGHSLFLLPELFSNLKRVIVLEDDIIVQRDLSLLWNLDLKGKVIGAVQFCRVKFRQLRAYLPDFPYDSSSCIWMSGVSVIDLDEWREHDVTGIHHRILQKLRHDTEASWRSAALPAGLLAFQDLIHPIEGEWVQFGLGHDYGLTHGAIKKAAILHYNGNMKPWLELGIRRYRKYWKRYLPRDEAFMMDCNVNP</sequence>
<keyword evidence="7" id="KW-1185">Reference proteome</keyword>
<comment type="subcellular location">
    <subcellularLocation>
        <location evidence="4">Golgi apparatus membrane</location>
        <topology evidence="4">Single-pass type II membrane protein</topology>
    </subcellularLocation>
</comment>
<dbReference type="GO" id="GO:0045489">
    <property type="term" value="P:pectin biosynthetic process"/>
    <property type="evidence" value="ECO:0007669"/>
    <property type="project" value="UniProtKB-UniPathway"/>
</dbReference>
<evidence type="ECO:0000256" key="2">
    <source>
        <dbReference type="ARBA" id="ARBA00006351"/>
    </source>
</evidence>
<evidence type="ECO:0000313" key="7">
    <source>
        <dbReference type="Proteomes" id="UP000095767"/>
    </source>
</evidence>
<dbReference type="GO" id="GO:0071555">
    <property type="term" value="P:cell wall organization"/>
    <property type="evidence" value="ECO:0007669"/>
    <property type="project" value="UniProtKB-KW"/>
</dbReference>
<dbReference type="EC" id="2.4.1.-" evidence="4"/>
<dbReference type="PANTHER" id="PTHR32116:SF68">
    <property type="entry name" value="HEXOSYLTRANSFERASE"/>
    <property type="match status" value="1"/>
</dbReference>
<organism evidence="6 7">
    <name type="scientific">Dichanthelium oligosanthes</name>
    <dbReference type="NCBI Taxonomy" id="888268"/>
    <lineage>
        <taxon>Eukaryota</taxon>
        <taxon>Viridiplantae</taxon>
        <taxon>Streptophyta</taxon>
        <taxon>Embryophyta</taxon>
        <taxon>Tracheophyta</taxon>
        <taxon>Spermatophyta</taxon>
        <taxon>Magnoliopsida</taxon>
        <taxon>Liliopsida</taxon>
        <taxon>Poales</taxon>
        <taxon>Poaceae</taxon>
        <taxon>PACMAD clade</taxon>
        <taxon>Panicoideae</taxon>
        <taxon>Panicodae</taxon>
        <taxon>Paniceae</taxon>
        <taxon>Dichantheliinae</taxon>
        <taxon>Dichanthelium</taxon>
    </lineage>
</organism>
<keyword evidence="4" id="KW-0333">Golgi apparatus</keyword>
<dbReference type="Pfam" id="PF25557">
    <property type="entry name" value="GAUT_1"/>
    <property type="match status" value="1"/>
</dbReference>
<dbReference type="Gene3D" id="3.90.550.10">
    <property type="entry name" value="Spore Coat Polysaccharide Biosynthesis Protein SpsA, Chain A"/>
    <property type="match status" value="1"/>
</dbReference>
<dbReference type="PANTHER" id="PTHR32116">
    <property type="entry name" value="GALACTURONOSYLTRANSFERASE 4-RELATED"/>
    <property type="match status" value="1"/>
</dbReference>
<dbReference type="GO" id="GO:0047262">
    <property type="term" value="F:polygalacturonate 4-alpha-galacturonosyltransferase activity"/>
    <property type="evidence" value="ECO:0007669"/>
    <property type="project" value="InterPro"/>
</dbReference>
<evidence type="ECO:0000256" key="4">
    <source>
        <dbReference type="RuleBase" id="RU362027"/>
    </source>
</evidence>
<accession>A0A1E5V283</accession>
<feature type="transmembrane region" description="Helical" evidence="4">
    <location>
        <begin position="21"/>
        <end position="46"/>
    </location>
</feature>
<dbReference type="EMBL" id="LWDX02054479">
    <property type="protein sequence ID" value="OEL19167.1"/>
    <property type="molecule type" value="Genomic_DNA"/>
</dbReference>
<dbReference type="SUPFAM" id="SSF53448">
    <property type="entry name" value="Nucleotide-diphospho-sugar transferases"/>
    <property type="match status" value="1"/>
</dbReference>
<evidence type="ECO:0000256" key="1">
    <source>
        <dbReference type="ARBA" id="ARBA00004877"/>
    </source>
</evidence>
<dbReference type="InterPro" id="IPR029993">
    <property type="entry name" value="GAUT"/>
</dbReference>
<keyword evidence="4" id="KW-0472">Membrane</keyword>
<reference evidence="6 7" key="1">
    <citation type="submission" date="2016-09" db="EMBL/GenBank/DDBJ databases">
        <title>The draft genome of Dichanthelium oligosanthes: A C3 panicoid grass species.</title>
        <authorList>
            <person name="Studer A.J."/>
            <person name="Schnable J.C."/>
            <person name="Brutnell T.P."/>
        </authorList>
    </citation>
    <scope>NUCLEOTIDE SEQUENCE [LARGE SCALE GENOMIC DNA]</scope>
    <source>
        <strain evidence="7">cv. Kellogg 1175</strain>
        <tissue evidence="6">Leaf</tissue>
    </source>
</reference>
<dbReference type="CDD" id="cd06429">
    <property type="entry name" value="GT8_like_1"/>
    <property type="match status" value="1"/>
</dbReference>
<comment type="similarity">
    <text evidence="2 4">Belongs to the glycosyltransferase 8 family.</text>
</comment>
<dbReference type="STRING" id="888268.A0A1E5V283"/>
<dbReference type="UniPathway" id="UPA00845"/>
<comment type="pathway">
    <text evidence="1 4">Glycan metabolism; pectin biosynthesis.</text>
</comment>
<dbReference type="GO" id="GO:0000139">
    <property type="term" value="C:Golgi membrane"/>
    <property type="evidence" value="ECO:0007669"/>
    <property type="project" value="UniProtKB-SubCell"/>
</dbReference>
<keyword evidence="3 4" id="KW-0328">Glycosyltransferase</keyword>
<gene>
    <name evidence="6" type="ORF">BAE44_0019813</name>
</gene>
<dbReference type="AlphaFoldDB" id="A0A1E5V283"/>
<keyword evidence="6" id="KW-0808">Transferase</keyword>
<dbReference type="InterPro" id="IPR002495">
    <property type="entry name" value="Glyco_trans_8"/>
</dbReference>
<dbReference type="Proteomes" id="UP000095767">
    <property type="component" value="Unassembled WGS sequence"/>
</dbReference>
<keyword evidence="4" id="KW-1133">Transmembrane helix</keyword>
<dbReference type="Pfam" id="PF01501">
    <property type="entry name" value="Glyco_transf_8"/>
    <property type="match status" value="1"/>
</dbReference>
<evidence type="ECO:0000313" key="6">
    <source>
        <dbReference type="EMBL" id="OEL19167.1"/>
    </source>
</evidence>
<evidence type="ECO:0000256" key="3">
    <source>
        <dbReference type="ARBA" id="ARBA00022676"/>
    </source>
</evidence>
<dbReference type="InterPro" id="IPR029044">
    <property type="entry name" value="Nucleotide-diphossugar_trans"/>
</dbReference>
<keyword evidence="4" id="KW-0812">Transmembrane</keyword>